<sequence length="226" mass="24000">MAGSQTLIKICGLTDEEAVETAVEAGADFLGFVFFPKSPRAVTPERVVEMVADLPPEIWDEVKTVGLFVDPTDADLDAVFRILRLDVVQLHGDETPERVEHIRLEYGVEVIKAIGVATAADLDGAKAYAGIADYLLFDAKPPAGADRPGGNAVSFPWDLMLKWSDPSDTLWFLAGGLTPDTVGEAMRQSCAPGVDVSSGVESAPGEKDPELIARFIAAVAAEDDAA</sequence>
<evidence type="ECO:0000313" key="11">
    <source>
        <dbReference type="EMBL" id="MBB6210728.1"/>
    </source>
</evidence>
<evidence type="ECO:0000259" key="10">
    <source>
        <dbReference type="Pfam" id="PF00697"/>
    </source>
</evidence>
<dbReference type="PANTHER" id="PTHR42894">
    <property type="entry name" value="N-(5'-PHOSPHORIBOSYL)ANTHRANILATE ISOMERASE"/>
    <property type="match status" value="1"/>
</dbReference>
<comment type="catalytic activity">
    <reaction evidence="1 9">
        <text>N-(5-phospho-beta-D-ribosyl)anthranilate = 1-(2-carboxyphenylamino)-1-deoxy-D-ribulose 5-phosphate</text>
        <dbReference type="Rhea" id="RHEA:21540"/>
        <dbReference type="ChEBI" id="CHEBI:18277"/>
        <dbReference type="ChEBI" id="CHEBI:58613"/>
        <dbReference type="EC" id="5.3.1.24"/>
    </reaction>
</comment>
<dbReference type="InterPro" id="IPR011060">
    <property type="entry name" value="RibuloseP-bd_barrel"/>
</dbReference>
<dbReference type="UniPathway" id="UPA00035">
    <property type="reaction ID" value="UER00042"/>
</dbReference>
<dbReference type="Gene3D" id="3.20.20.70">
    <property type="entry name" value="Aldolase class I"/>
    <property type="match status" value="1"/>
</dbReference>
<accession>A0A7W9ZFW7</accession>
<dbReference type="EMBL" id="JACIIX010000007">
    <property type="protein sequence ID" value="MBB6210728.1"/>
    <property type="molecule type" value="Genomic_DNA"/>
</dbReference>
<comment type="pathway">
    <text evidence="2 9">Amino-acid biosynthesis; L-tryptophan biosynthesis; L-tryptophan from chorismate: step 3/5.</text>
</comment>
<organism evidence="11 12">
    <name type="scientific">Novispirillum itersonii</name>
    <name type="common">Aquaspirillum itersonii</name>
    <dbReference type="NCBI Taxonomy" id="189"/>
    <lineage>
        <taxon>Bacteria</taxon>
        <taxon>Pseudomonadati</taxon>
        <taxon>Pseudomonadota</taxon>
        <taxon>Alphaproteobacteria</taxon>
        <taxon>Rhodospirillales</taxon>
        <taxon>Novispirillaceae</taxon>
        <taxon>Novispirillum</taxon>
    </lineage>
</organism>
<evidence type="ECO:0000256" key="2">
    <source>
        <dbReference type="ARBA" id="ARBA00004664"/>
    </source>
</evidence>
<feature type="domain" description="N-(5'phosphoribosyl) anthranilate isomerase (PRAI)" evidence="10">
    <location>
        <begin position="8"/>
        <end position="217"/>
    </location>
</feature>
<dbReference type="CDD" id="cd00405">
    <property type="entry name" value="PRAI"/>
    <property type="match status" value="1"/>
</dbReference>
<evidence type="ECO:0000256" key="3">
    <source>
        <dbReference type="ARBA" id="ARBA00012572"/>
    </source>
</evidence>
<dbReference type="InterPro" id="IPR013785">
    <property type="entry name" value="Aldolase_TIM"/>
</dbReference>
<dbReference type="GO" id="GO:0000162">
    <property type="term" value="P:L-tryptophan biosynthetic process"/>
    <property type="evidence" value="ECO:0007669"/>
    <property type="project" value="UniProtKB-UniRule"/>
</dbReference>
<proteinExistence type="inferred from homology"/>
<evidence type="ECO:0000256" key="4">
    <source>
        <dbReference type="ARBA" id="ARBA00022272"/>
    </source>
</evidence>
<evidence type="ECO:0000313" key="12">
    <source>
        <dbReference type="Proteomes" id="UP000544872"/>
    </source>
</evidence>
<dbReference type="RefSeq" id="WP_184263554.1">
    <property type="nucleotide sequence ID" value="NZ_JACIIX010000007.1"/>
</dbReference>
<dbReference type="PANTHER" id="PTHR42894:SF1">
    <property type="entry name" value="N-(5'-PHOSPHORIBOSYL)ANTHRANILATE ISOMERASE"/>
    <property type="match status" value="1"/>
</dbReference>
<keyword evidence="5 9" id="KW-0028">Amino-acid biosynthesis</keyword>
<dbReference type="InterPro" id="IPR001240">
    <property type="entry name" value="PRAI_dom"/>
</dbReference>
<keyword evidence="12" id="KW-1185">Reference proteome</keyword>
<evidence type="ECO:0000256" key="1">
    <source>
        <dbReference type="ARBA" id="ARBA00001164"/>
    </source>
</evidence>
<dbReference type="HAMAP" id="MF_00135">
    <property type="entry name" value="PRAI"/>
    <property type="match status" value="1"/>
</dbReference>
<name>A0A7W9ZFW7_NOVIT</name>
<keyword evidence="6 9" id="KW-0822">Tryptophan biosynthesis</keyword>
<evidence type="ECO:0000256" key="5">
    <source>
        <dbReference type="ARBA" id="ARBA00022605"/>
    </source>
</evidence>
<dbReference type="SUPFAM" id="SSF51366">
    <property type="entry name" value="Ribulose-phoshate binding barrel"/>
    <property type="match status" value="1"/>
</dbReference>
<dbReference type="Proteomes" id="UP000544872">
    <property type="component" value="Unassembled WGS sequence"/>
</dbReference>
<comment type="similarity">
    <text evidence="9">Belongs to the TrpF family.</text>
</comment>
<dbReference type="EC" id="5.3.1.24" evidence="3 9"/>
<dbReference type="InterPro" id="IPR044643">
    <property type="entry name" value="TrpF_fam"/>
</dbReference>
<keyword evidence="8 9" id="KW-0413">Isomerase</keyword>
<keyword evidence="7 9" id="KW-0057">Aromatic amino acid biosynthesis</keyword>
<reference evidence="11 12" key="1">
    <citation type="submission" date="2020-08" db="EMBL/GenBank/DDBJ databases">
        <title>Genomic Encyclopedia of Type Strains, Phase IV (KMG-IV): sequencing the most valuable type-strain genomes for metagenomic binning, comparative biology and taxonomic classification.</title>
        <authorList>
            <person name="Goeker M."/>
        </authorList>
    </citation>
    <scope>NUCLEOTIDE SEQUENCE [LARGE SCALE GENOMIC DNA]</scope>
    <source>
        <strain evidence="11 12">DSM 11590</strain>
    </source>
</reference>
<evidence type="ECO:0000256" key="8">
    <source>
        <dbReference type="ARBA" id="ARBA00023235"/>
    </source>
</evidence>
<gene>
    <name evidence="9" type="primary">trpF</name>
    <name evidence="11" type="ORF">FHS48_002153</name>
</gene>
<comment type="caution">
    <text evidence="11">The sequence shown here is derived from an EMBL/GenBank/DDBJ whole genome shotgun (WGS) entry which is preliminary data.</text>
</comment>
<protein>
    <recommendedName>
        <fullName evidence="4 9">N-(5'-phosphoribosyl)anthranilate isomerase</fullName>
        <shortName evidence="9">PRAI</shortName>
        <ecNumber evidence="3 9">5.3.1.24</ecNumber>
    </recommendedName>
</protein>
<dbReference type="GO" id="GO:0004640">
    <property type="term" value="F:phosphoribosylanthranilate isomerase activity"/>
    <property type="evidence" value="ECO:0007669"/>
    <property type="project" value="UniProtKB-UniRule"/>
</dbReference>
<dbReference type="Pfam" id="PF00697">
    <property type="entry name" value="PRAI"/>
    <property type="match status" value="1"/>
</dbReference>
<dbReference type="NCBIfam" id="NF002295">
    <property type="entry name" value="PRK01222.1-1"/>
    <property type="match status" value="1"/>
</dbReference>
<evidence type="ECO:0000256" key="7">
    <source>
        <dbReference type="ARBA" id="ARBA00023141"/>
    </source>
</evidence>
<dbReference type="AlphaFoldDB" id="A0A7W9ZFW7"/>
<evidence type="ECO:0000256" key="9">
    <source>
        <dbReference type="HAMAP-Rule" id="MF_00135"/>
    </source>
</evidence>
<evidence type="ECO:0000256" key="6">
    <source>
        <dbReference type="ARBA" id="ARBA00022822"/>
    </source>
</evidence>